<feature type="signal peptide" evidence="3">
    <location>
        <begin position="1"/>
        <end position="20"/>
    </location>
</feature>
<organism evidence="5 6">
    <name type="scientific">Chara braunii</name>
    <name type="common">Braun's stonewort</name>
    <dbReference type="NCBI Taxonomy" id="69332"/>
    <lineage>
        <taxon>Eukaryota</taxon>
        <taxon>Viridiplantae</taxon>
        <taxon>Streptophyta</taxon>
        <taxon>Charophyceae</taxon>
        <taxon>Charales</taxon>
        <taxon>Characeae</taxon>
        <taxon>Chara</taxon>
    </lineage>
</organism>
<dbReference type="EC" id="5.6.2.1" evidence="2"/>
<dbReference type="Gene3D" id="3.30.65.10">
    <property type="entry name" value="Bacterial Topoisomerase I, domain 1"/>
    <property type="match status" value="1"/>
</dbReference>
<comment type="catalytic activity">
    <reaction evidence="2">
        <text>ATP-independent breakage of single-stranded DNA, followed by passage and rejoining.</text>
        <dbReference type="EC" id="5.6.2.1"/>
    </reaction>
</comment>
<dbReference type="Gene3D" id="1.10.460.10">
    <property type="entry name" value="Topoisomerase I, domain 2"/>
    <property type="match status" value="1"/>
</dbReference>
<dbReference type="GO" id="GO:0006265">
    <property type="term" value="P:DNA topological change"/>
    <property type="evidence" value="ECO:0007669"/>
    <property type="project" value="InterPro"/>
</dbReference>
<dbReference type="PANTHER" id="PTHR11390">
    <property type="entry name" value="PROKARYOTIC DNA TOPOISOMERASE"/>
    <property type="match status" value="1"/>
</dbReference>
<evidence type="ECO:0000256" key="2">
    <source>
        <dbReference type="RuleBase" id="RU362092"/>
    </source>
</evidence>
<feature type="domain" description="Topo IA-type catalytic" evidence="4">
    <location>
        <begin position="1"/>
        <end position="159"/>
    </location>
</feature>
<keyword evidence="2" id="KW-0799">Topoisomerase</keyword>
<comment type="similarity">
    <text evidence="2">Belongs to the type IA topoisomerase family.</text>
</comment>
<dbReference type="STRING" id="69332.A0A388JLP9"/>
<dbReference type="PROSITE" id="PS52039">
    <property type="entry name" value="TOPO_IA_2"/>
    <property type="match status" value="1"/>
</dbReference>
<dbReference type="OrthoDB" id="430051at2759"/>
<dbReference type="Gramene" id="GBG58673">
    <property type="protein sequence ID" value="GBG58673"/>
    <property type="gene ID" value="CBR_g74"/>
</dbReference>
<dbReference type="EMBL" id="BFEA01000001">
    <property type="protein sequence ID" value="GBG58673.1"/>
    <property type="molecule type" value="Genomic_DNA"/>
</dbReference>
<keyword evidence="3" id="KW-0732">Signal</keyword>
<sequence length="257" mass="29042">MGKLVFWKQLWLSLLQRNYLDVYVWENWGTSNIPALEQGQQFIPTDFYLREGRTEPPHLLTESELIGLMDKAGIGTDATMHDHIKKLIDRWFATKDERQQFTPTPLGEALVMGYDAIGYELWKPYLRAMMERDMKCVSDGTKSKQDILRTCLAEMKTVFQDARTKQEKLLDAAAMYFDRAEGAAEPRPVGAFVRSCPLCGTSNMVLKSRPDGKFMVGCLGFPNCRGVMWLPAALVDASVTEQTCQSCNPAAVNIQQV</sequence>
<keyword evidence="6" id="KW-1185">Reference proteome</keyword>
<dbReference type="AlphaFoldDB" id="A0A388JLP9"/>
<dbReference type="InterPro" id="IPR023405">
    <property type="entry name" value="Topo_IA_core_domain"/>
</dbReference>
<gene>
    <name evidence="5" type="ORF">CBR_g74</name>
</gene>
<dbReference type="Pfam" id="PF01396">
    <property type="entry name" value="Zn_ribbon_Top1"/>
    <property type="match status" value="1"/>
</dbReference>
<dbReference type="GO" id="GO:0006281">
    <property type="term" value="P:DNA repair"/>
    <property type="evidence" value="ECO:0007669"/>
    <property type="project" value="TreeGrafter"/>
</dbReference>
<dbReference type="InterPro" id="IPR013497">
    <property type="entry name" value="Topo_IA_cen"/>
</dbReference>
<feature type="chain" id="PRO_5017255408" description="DNA topoisomerase" evidence="3">
    <location>
        <begin position="21"/>
        <end position="257"/>
    </location>
</feature>
<dbReference type="InterPro" id="IPR013824">
    <property type="entry name" value="Topo_IA_cen_sub1"/>
</dbReference>
<comment type="function">
    <text evidence="2">Introduces a single-strand break via transesterification at a target site in duplex DNA. Releases the supercoiling and torsional tension of DNA introduced during the DNA replication and transcription by transiently cleaving and rejoining one strand of the DNA duplex. The scissile phosphodiester is attacked by the catalytic tyrosine of the enzyme, resulting in the formation of a DNA-(5'-phosphotyrosyl)-enzyme intermediate and the expulsion of a 3'-OH DNA strand.</text>
</comment>
<protein>
    <recommendedName>
        <fullName evidence="2">DNA topoisomerase</fullName>
        <ecNumber evidence="2">5.6.2.1</ecNumber>
    </recommendedName>
</protein>
<dbReference type="Gene3D" id="2.70.20.10">
    <property type="entry name" value="Topoisomerase I, domain 3"/>
    <property type="match status" value="1"/>
</dbReference>
<dbReference type="InterPro" id="IPR013825">
    <property type="entry name" value="Topo_IA_cen_sub2"/>
</dbReference>
<reference evidence="5 6" key="1">
    <citation type="journal article" date="2018" name="Cell">
        <title>The Chara Genome: Secondary Complexity and Implications for Plant Terrestrialization.</title>
        <authorList>
            <person name="Nishiyama T."/>
            <person name="Sakayama H."/>
            <person name="Vries J.D."/>
            <person name="Buschmann H."/>
            <person name="Saint-Marcoux D."/>
            <person name="Ullrich K.K."/>
            <person name="Haas F.B."/>
            <person name="Vanderstraeten L."/>
            <person name="Becker D."/>
            <person name="Lang D."/>
            <person name="Vosolsobe S."/>
            <person name="Rombauts S."/>
            <person name="Wilhelmsson P.K.I."/>
            <person name="Janitza P."/>
            <person name="Kern R."/>
            <person name="Heyl A."/>
            <person name="Rumpler F."/>
            <person name="Villalobos L.I.A.C."/>
            <person name="Clay J.M."/>
            <person name="Skokan R."/>
            <person name="Toyoda A."/>
            <person name="Suzuki Y."/>
            <person name="Kagoshima H."/>
            <person name="Schijlen E."/>
            <person name="Tajeshwar N."/>
            <person name="Catarino B."/>
            <person name="Hetherington A.J."/>
            <person name="Saltykova A."/>
            <person name="Bonnot C."/>
            <person name="Breuninger H."/>
            <person name="Symeonidi A."/>
            <person name="Radhakrishnan G.V."/>
            <person name="Van Nieuwerburgh F."/>
            <person name="Deforce D."/>
            <person name="Chang C."/>
            <person name="Karol K.G."/>
            <person name="Hedrich R."/>
            <person name="Ulvskov P."/>
            <person name="Glockner G."/>
            <person name="Delwiche C.F."/>
            <person name="Petrasek J."/>
            <person name="Van de Peer Y."/>
            <person name="Friml J."/>
            <person name="Beilby M."/>
            <person name="Dolan L."/>
            <person name="Kohara Y."/>
            <person name="Sugano S."/>
            <person name="Fujiyama A."/>
            <person name="Delaux P.-M."/>
            <person name="Quint M."/>
            <person name="TheiBen G."/>
            <person name="Hagemann M."/>
            <person name="Harholt J."/>
            <person name="Dunand C."/>
            <person name="Zachgo S."/>
            <person name="Langdale J."/>
            <person name="Maumus F."/>
            <person name="Straeten D.V.D."/>
            <person name="Gould S.B."/>
            <person name="Rensing S.A."/>
        </authorList>
    </citation>
    <scope>NUCLEOTIDE SEQUENCE [LARGE SCALE GENOMIC DNA]</scope>
    <source>
        <strain evidence="5 6">S276</strain>
    </source>
</reference>
<dbReference type="GO" id="GO:0005634">
    <property type="term" value="C:nucleus"/>
    <property type="evidence" value="ECO:0007669"/>
    <property type="project" value="TreeGrafter"/>
</dbReference>
<dbReference type="SUPFAM" id="SSF56712">
    <property type="entry name" value="Prokaryotic type I DNA topoisomerase"/>
    <property type="match status" value="1"/>
</dbReference>
<evidence type="ECO:0000256" key="1">
    <source>
        <dbReference type="ARBA" id="ARBA00023235"/>
    </source>
</evidence>
<dbReference type="PANTHER" id="PTHR11390:SF21">
    <property type="entry name" value="DNA TOPOISOMERASE 3-ALPHA"/>
    <property type="match status" value="1"/>
</dbReference>
<evidence type="ECO:0000256" key="3">
    <source>
        <dbReference type="SAM" id="SignalP"/>
    </source>
</evidence>
<evidence type="ECO:0000259" key="4">
    <source>
        <dbReference type="PROSITE" id="PS52039"/>
    </source>
</evidence>
<dbReference type="GO" id="GO:0003677">
    <property type="term" value="F:DNA binding"/>
    <property type="evidence" value="ECO:0007669"/>
    <property type="project" value="UniProtKB-KW"/>
</dbReference>
<evidence type="ECO:0000313" key="5">
    <source>
        <dbReference type="EMBL" id="GBG58673.1"/>
    </source>
</evidence>
<dbReference type="InterPro" id="IPR013498">
    <property type="entry name" value="Topo_IA_Znf"/>
</dbReference>
<dbReference type="GO" id="GO:0006310">
    <property type="term" value="P:DNA recombination"/>
    <property type="evidence" value="ECO:0007669"/>
    <property type="project" value="TreeGrafter"/>
</dbReference>
<comment type="caution">
    <text evidence="5">The sequence shown here is derived from an EMBL/GenBank/DDBJ whole genome shotgun (WGS) entry which is preliminary data.</text>
</comment>
<dbReference type="Proteomes" id="UP000265515">
    <property type="component" value="Unassembled WGS sequence"/>
</dbReference>
<keyword evidence="1 2" id="KW-0413">Isomerase</keyword>
<dbReference type="InterPro" id="IPR000380">
    <property type="entry name" value="Topo_IA"/>
</dbReference>
<evidence type="ECO:0000313" key="6">
    <source>
        <dbReference type="Proteomes" id="UP000265515"/>
    </source>
</evidence>
<name>A0A388JLP9_CHABU</name>
<dbReference type="GO" id="GO:0003917">
    <property type="term" value="F:DNA topoisomerase type I (single strand cut, ATP-independent) activity"/>
    <property type="evidence" value="ECO:0007669"/>
    <property type="project" value="UniProtKB-EC"/>
</dbReference>
<dbReference type="Pfam" id="PF01131">
    <property type="entry name" value="Topoisom_bac"/>
    <property type="match status" value="1"/>
</dbReference>
<proteinExistence type="inferred from homology"/>
<dbReference type="GO" id="GO:0031422">
    <property type="term" value="C:RecQ family helicase-topoisomerase III complex"/>
    <property type="evidence" value="ECO:0007669"/>
    <property type="project" value="TreeGrafter"/>
</dbReference>
<keyword evidence="2" id="KW-0238">DNA-binding</keyword>
<accession>A0A388JLP9</accession>